<protein>
    <submittedName>
        <fullName evidence="1">Uncharacterized protein</fullName>
    </submittedName>
</protein>
<reference evidence="1 2" key="1">
    <citation type="submission" date="2017-10" db="EMBL/GenBank/DDBJ databases">
        <title>Frigbacter circumglobatus gen. nov. sp. nov., isolated from sediment cultured in situ.</title>
        <authorList>
            <person name="Zhao Z."/>
        </authorList>
    </citation>
    <scope>NUCLEOTIDE SEQUENCE [LARGE SCALE GENOMIC DNA]</scope>
    <source>
        <strain evidence="1 2">ZYL</strain>
    </source>
</reference>
<dbReference type="Proteomes" id="UP000229730">
    <property type="component" value="Unassembled WGS sequence"/>
</dbReference>
<organism evidence="1 2">
    <name type="scientific">Paremcibacter congregatus</name>
    <dbReference type="NCBI Taxonomy" id="2043170"/>
    <lineage>
        <taxon>Bacteria</taxon>
        <taxon>Pseudomonadati</taxon>
        <taxon>Pseudomonadota</taxon>
        <taxon>Alphaproteobacteria</taxon>
        <taxon>Emcibacterales</taxon>
        <taxon>Emcibacteraceae</taxon>
        <taxon>Paremcibacter</taxon>
    </lineage>
</organism>
<dbReference type="OrthoDB" id="7652274at2"/>
<dbReference type="EMBL" id="PDEM01000031">
    <property type="protein sequence ID" value="PHZ83863.1"/>
    <property type="molecule type" value="Genomic_DNA"/>
</dbReference>
<dbReference type="RefSeq" id="WP_099474960.1">
    <property type="nucleotide sequence ID" value="NZ_CP041025.1"/>
</dbReference>
<name>A0A2G4YNJ1_9PROT</name>
<proteinExistence type="predicted"/>
<dbReference type="InParanoid" id="A0A2G4YNJ1"/>
<dbReference type="AlphaFoldDB" id="A0A2G4YNJ1"/>
<evidence type="ECO:0000313" key="2">
    <source>
        <dbReference type="Proteomes" id="UP000229730"/>
    </source>
</evidence>
<evidence type="ECO:0000313" key="1">
    <source>
        <dbReference type="EMBL" id="PHZ83863.1"/>
    </source>
</evidence>
<accession>A0A2G4YNJ1</accession>
<keyword evidence="2" id="KW-1185">Reference proteome</keyword>
<sequence>MPNSTKPNYIAYDVSEGKDEKSIWNAVGAAWSHSDNKGINIVLYAVPVSGKITLRTPKSDDDK</sequence>
<gene>
    <name evidence="1" type="ORF">CRD36_16060</name>
</gene>
<comment type="caution">
    <text evidence="1">The sequence shown here is derived from an EMBL/GenBank/DDBJ whole genome shotgun (WGS) entry which is preliminary data.</text>
</comment>